<organism evidence="2">
    <name type="scientific">bioreactor metagenome</name>
    <dbReference type="NCBI Taxonomy" id="1076179"/>
    <lineage>
        <taxon>unclassified sequences</taxon>
        <taxon>metagenomes</taxon>
        <taxon>ecological metagenomes</taxon>
    </lineage>
</organism>
<proteinExistence type="predicted"/>
<gene>
    <name evidence="2" type="ORF">SDC9_15595</name>
</gene>
<evidence type="ECO:0000313" key="2">
    <source>
        <dbReference type="EMBL" id="MPL69846.1"/>
    </source>
</evidence>
<evidence type="ECO:0000259" key="1">
    <source>
        <dbReference type="Pfam" id="PF13648"/>
    </source>
</evidence>
<name>A0A644TS72_9ZZZZ</name>
<accession>A0A644TS72</accession>
<dbReference type="InterPro" id="IPR024311">
    <property type="entry name" value="Lipocalin-like"/>
</dbReference>
<protein>
    <recommendedName>
        <fullName evidence="1">Lipocalin-like domain-containing protein</fullName>
    </recommendedName>
</protein>
<sequence>MKNTWKLPGAFLIISLLSACSPKLAGTWSIQKYETSTPGQEGVSLKNIGTITFAKSGNGEKNISYSIFGSVVEDNLPFTWTASGNLITINSEGSELSKTWIVVENKKKAQRWKSTDGANQVQILEIAR</sequence>
<dbReference type="AlphaFoldDB" id="A0A644TS72"/>
<reference evidence="2" key="1">
    <citation type="submission" date="2019-08" db="EMBL/GenBank/DDBJ databases">
        <authorList>
            <person name="Kucharzyk K."/>
            <person name="Murdoch R.W."/>
            <person name="Higgins S."/>
            <person name="Loffler F."/>
        </authorList>
    </citation>
    <scope>NUCLEOTIDE SEQUENCE</scope>
</reference>
<dbReference type="EMBL" id="VSSQ01000049">
    <property type="protein sequence ID" value="MPL69846.1"/>
    <property type="molecule type" value="Genomic_DNA"/>
</dbReference>
<comment type="caution">
    <text evidence="2">The sequence shown here is derived from an EMBL/GenBank/DDBJ whole genome shotgun (WGS) entry which is preliminary data.</text>
</comment>
<dbReference type="Pfam" id="PF13648">
    <property type="entry name" value="Lipocalin_4"/>
    <property type="match status" value="1"/>
</dbReference>
<dbReference type="PROSITE" id="PS51257">
    <property type="entry name" value="PROKAR_LIPOPROTEIN"/>
    <property type="match status" value="1"/>
</dbReference>
<feature type="domain" description="Lipocalin-like" evidence="1">
    <location>
        <begin position="24"/>
        <end position="102"/>
    </location>
</feature>